<keyword evidence="11" id="KW-1185">Reference proteome</keyword>
<dbReference type="GO" id="GO:0003677">
    <property type="term" value="F:DNA binding"/>
    <property type="evidence" value="ECO:0007669"/>
    <property type="project" value="InterPro"/>
</dbReference>
<comment type="caution">
    <text evidence="10">The sequence shown here is derived from an EMBL/GenBank/DDBJ whole genome shotgun (WGS) entry which is preliminary data.</text>
</comment>
<protein>
    <recommendedName>
        <fullName evidence="9">BED-type domain-containing protein</fullName>
    </recommendedName>
</protein>
<dbReference type="InterPro" id="IPR036236">
    <property type="entry name" value="Znf_C2H2_sf"/>
</dbReference>
<dbReference type="SMART" id="SM00614">
    <property type="entry name" value="ZnF_BED"/>
    <property type="match status" value="1"/>
</dbReference>
<accession>A0AAV1KFV3</accession>
<organism evidence="10 11">
    <name type="scientific">Parnassius mnemosyne</name>
    <name type="common">clouded apollo</name>
    <dbReference type="NCBI Taxonomy" id="213953"/>
    <lineage>
        <taxon>Eukaryota</taxon>
        <taxon>Metazoa</taxon>
        <taxon>Ecdysozoa</taxon>
        <taxon>Arthropoda</taxon>
        <taxon>Hexapoda</taxon>
        <taxon>Insecta</taxon>
        <taxon>Pterygota</taxon>
        <taxon>Neoptera</taxon>
        <taxon>Endopterygota</taxon>
        <taxon>Lepidoptera</taxon>
        <taxon>Glossata</taxon>
        <taxon>Ditrysia</taxon>
        <taxon>Papilionoidea</taxon>
        <taxon>Papilionidae</taxon>
        <taxon>Parnassiinae</taxon>
        <taxon>Parnassini</taxon>
        <taxon>Parnassius</taxon>
        <taxon>Driopa</taxon>
    </lineage>
</organism>
<dbReference type="InterPro" id="IPR003656">
    <property type="entry name" value="Znf_BED"/>
</dbReference>
<sequence>MPKVKGKSITRNHFEKIDNDTAKCKLCEKIIKVGGGTSNMFAHLKRHHPQATVEMQGNVAGEQSNNLSALGQTKQEQSLNISKTPLLQTTLKVTLVNNKKNIDKYLTMMIATDFQPFSIVEDRGLTGSQKF</sequence>
<evidence type="ECO:0000256" key="1">
    <source>
        <dbReference type="ARBA" id="ARBA00004123"/>
    </source>
</evidence>
<name>A0AAV1KFV3_9NEOP</name>
<evidence type="ECO:0000256" key="8">
    <source>
        <dbReference type="PROSITE-ProRule" id="PRU00027"/>
    </source>
</evidence>
<keyword evidence="3 8" id="KW-0863">Zinc-finger</keyword>
<reference evidence="10 11" key="1">
    <citation type="submission" date="2023-11" db="EMBL/GenBank/DDBJ databases">
        <authorList>
            <person name="Hedman E."/>
            <person name="Englund M."/>
            <person name="Stromberg M."/>
            <person name="Nyberg Akerstrom W."/>
            <person name="Nylinder S."/>
            <person name="Jareborg N."/>
            <person name="Kallberg Y."/>
            <person name="Kronander E."/>
        </authorList>
    </citation>
    <scope>NUCLEOTIDE SEQUENCE [LARGE SCALE GENOMIC DNA]</scope>
</reference>
<evidence type="ECO:0000313" key="11">
    <source>
        <dbReference type="Proteomes" id="UP001314205"/>
    </source>
</evidence>
<dbReference type="EMBL" id="CAVLGL010000024">
    <property type="protein sequence ID" value="CAK1580992.1"/>
    <property type="molecule type" value="Genomic_DNA"/>
</dbReference>
<evidence type="ECO:0000256" key="6">
    <source>
        <dbReference type="ARBA" id="ARBA00023163"/>
    </source>
</evidence>
<evidence type="ECO:0000256" key="2">
    <source>
        <dbReference type="ARBA" id="ARBA00022723"/>
    </source>
</evidence>
<evidence type="ECO:0000256" key="7">
    <source>
        <dbReference type="ARBA" id="ARBA00023242"/>
    </source>
</evidence>
<keyword evidence="6" id="KW-0804">Transcription</keyword>
<dbReference type="InterPro" id="IPR052035">
    <property type="entry name" value="ZnF_BED_domain_contain"/>
</dbReference>
<evidence type="ECO:0000256" key="5">
    <source>
        <dbReference type="ARBA" id="ARBA00023015"/>
    </source>
</evidence>
<keyword evidence="7" id="KW-0539">Nucleus</keyword>
<dbReference type="GO" id="GO:0008270">
    <property type="term" value="F:zinc ion binding"/>
    <property type="evidence" value="ECO:0007669"/>
    <property type="project" value="UniProtKB-KW"/>
</dbReference>
<dbReference type="Proteomes" id="UP001314205">
    <property type="component" value="Unassembled WGS sequence"/>
</dbReference>
<dbReference type="AlphaFoldDB" id="A0AAV1KFV3"/>
<keyword evidence="5" id="KW-0805">Transcription regulation</keyword>
<dbReference type="PANTHER" id="PTHR46481:SF10">
    <property type="entry name" value="ZINC FINGER BED DOMAIN-CONTAINING PROTEIN 39"/>
    <property type="match status" value="1"/>
</dbReference>
<evidence type="ECO:0000259" key="9">
    <source>
        <dbReference type="PROSITE" id="PS50808"/>
    </source>
</evidence>
<dbReference type="PROSITE" id="PS50808">
    <property type="entry name" value="ZF_BED"/>
    <property type="match status" value="1"/>
</dbReference>
<dbReference type="SUPFAM" id="SSF140996">
    <property type="entry name" value="Hermes dimerisation domain"/>
    <property type="match status" value="1"/>
</dbReference>
<dbReference type="SUPFAM" id="SSF57667">
    <property type="entry name" value="beta-beta-alpha zinc fingers"/>
    <property type="match status" value="1"/>
</dbReference>
<keyword evidence="2" id="KW-0479">Metal-binding</keyword>
<dbReference type="GO" id="GO:0005634">
    <property type="term" value="C:nucleus"/>
    <property type="evidence" value="ECO:0007669"/>
    <property type="project" value="UniProtKB-SubCell"/>
</dbReference>
<comment type="subcellular location">
    <subcellularLocation>
        <location evidence="1">Nucleus</location>
    </subcellularLocation>
</comment>
<proteinExistence type="predicted"/>
<keyword evidence="4" id="KW-0862">Zinc</keyword>
<dbReference type="GO" id="GO:0009791">
    <property type="term" value="P:post-embryonic development"/>
    <property type="evidence" value="ECO:0007669"/>
    <property type="project" value="UniProtKB-ARBA"/>
</dbReference>
<evidence type="ECO:0000256" key="3">
    <source>
        <dbReference type="ARBA" id="ARBA00022771"/>
    </source>
</evidence>
<evidence type="ECO:0000313" key="10">
    <source>
        <dbReference type="EMBL" id="CAK1580992.1"/>
    </source>
</evidence>
<dbReference type="PANTHER" id="PTHR46481">
    <property type="entry name" value="ZINC FINGER BED DOMAIN-CONTAINING PROTEIN 4"/>
    <property type="match status" value="1"/>
</dbReference>
<evidence type="ECO:0000256" key="4">
    <source>
        <dbReference type="ARBA" id="ARBA00022833"/>
    </source>
</evidence>
<gene>
    <name evidence="10" type="ORF">PARMNEM_LOCUS2715</name>
</gene>
<feature type="domain" description="BED-type" evidence="9">
    <location>
        <begin position="5"/>
        <end position="55"/>
    </location>
</feature>
<dbReference type="Pfam" id="PF02892">
    <property type="entry name" value="zf-BED"/>
    <property type="match status" value="1"/>
</dbReference>